<dbReference type="KEGG" id="dbc:MFMK1_001726"/>
<proteinExistence type="predicted"/>
<gene>
    <name evidence="1" type="ORF">MFMK1_001726</name>
</gene>
<dbReference type="RefSeq" id="WP_366924731.1">
    <property type="nucleotide sequence ID" value="NZ_CP121694.1"/>
</dbReference>
<evidence type="ECO:0000313" key="2">
    <source>
        <dbReference type="Proteomes" id="UP001329915"/>
    </source>
</evidence>
<dbReference type="Proteomes" id="UP001329915">
    <property type="component" value="Chromosome"/>
</dbReference>
<dbReference type="AlphaFoldDB" id="A0AAU0UNZ7"/>
<accession>A0AAU0UNZ7</accession>
<dbReference type="InterPro" id="IPR024269">
    <property type="entry name" value="DUF3791"/>
</dbReference>
<dbReference type="EMBL" id="CP121694">
    <property type="protein sequence ID" value="WRO21905.1"/>
    <property type="molecule type" value="Genomic_DNA"/>
</dbReference>
<reference evidence="1 2" key="1">
    <citation type="submission" date="2023-04" db="EMBL/GenBank/DDBJ databases">
        <authorList>
            <person name="Hsu D."/>
        </authorList>
    </citation>
    <scope>NUCLEOTIDE SEQUENCE [LARGE SCALE GENOMIC DNA]</scope>
    <source>
        <strain evidence="1 2">MK1</strain>
    </source>
</reference>
<keyword evidence="2" id="KW-1185">Reference proteome</keyword>
<organism evidence="1 2">
    <name type="scientific">Metallumcola ferriviriculae</name>
    <dbReference type="NCBI Taxonomy" id="3039180"/>
    <lineage>
        <taxon>Bacteria</taxon>
        <taxon>Bacillati</taxon>
        <taxon>Bacillota</taxon>
        <taxon>Clostridia</taxon>
        <taxon>Neomoorellales</taxon>
        <taxon>Desulfitibacteraceae</taxon>
        <taxon>Metallumcola</taxon>
    </lineage>
</organism>
<name>A0AAU0UNZ7_9FIRM</name>
<sequence length="75" mass="8733">MMEGKLDFLVYCIESYKNAQGLKGKEAIELFKKYRVFDYINASYEALHTTGKEYIIEDLNIYIKAREKVDSGVVQ</sequence>
<protein>
    <submittedName>
        <fullName evidence="1">DUF3791 domain-containing protein</fullName>
    </submittedName>
</protein>
<dbReference type="Pfam" id="PF12668">
    <property type="entry name" value="DUF3791"/>
    <property type="match status" value="1"/>
</dbReference>
<evidence type="ECO:0000313" key="1">
    <source>
        <dbReference type="EMBL" id="WRO21905.1"/>
    </source>
</evidence>